<proteinExistence type="predicted"/>
<dbReference type="Proteomes" id="UP000499080">
    <property type="component" value="Unassembled WGS sequence"/>
</dbReference>
<evidence type="ECO:0000313" key="2">
    <source>
        <dbReference type="Proteomes" id="UP000499080"/>
    </source>
</evidence>
<reference evidence="1 2" key="1">
    <citation type="journal article" date="2019" name="Sci. Rep.">
        <title>Orb-weaving spider Araneus ventricosus genome elucidates the spidroin gene catalogue.</title>
        <authorList>
            <person name="Kono N."/>
            <person name="Nakamura H."/>
            <person name="Ohtoshi R."/>
            <person name="Moran D.A.P."/>
            <person name="Shinohara A."/>
            <person name="Yoshida Y."/>
            <person name="Fujiwara M."/>
            <person name="Mori M."/>
            <person name="Tomita M."/>
            <person name="Arakawa K."/>
        </authorList>
    </citation>
    <scope>NUCLEOTIDE SEQUENCE [LARGE SCALE GENOMIC DNA]</scope>
</reference>
<dbReference type="AlphaFoldDB" id="A0A4Y2KGM7"/>
<sequence>MWKSLVPTGLRVLGTRFYPTFPYVLELGNWVHYSSIQRRSAIRIGLNINAVKADMYLSFQQVRLNRVPAKVPYHTFNYRMDAAIIVRVESRYDEVTMR</sequence>
<comment type="caution">
    <text evidence="1">The sequence shown here is derived from an EMBL/GenBank/DDBJ whole genome shotgun (WGS) entry which is preliminary data.</text>
</comment>
<name>A0A4Y2KGM7_ARAVE</name>
<accession>A0A4Y2KGM7</accession>
<organism evidence="1 2">
    <name type="scientific">Araneus ventricosus</name>
    <name type="common">Orbweaver spider</name>
    <name type="synonym">Epeira ventricosa</name>
    <dbReference type="NCBI Taxonomy" id="182803"/>
    <lineage>
        <taxon>Eukaryota</taxon>
        <taxon>Metazoa</taxon>
        <taxon>Ecdysozoa</taxon>
        <taxon>Arthropoda</taxon>
        <taxon>Chelicerata</taxon>
        <taxon>Arachnida</taxon>
        <taxon>Araneae</taxon>
        <taxon>Araneomorphae</taxon>
        <taxon>Entelegynae</taxon>
        <taxon>Araneoidea</taxon>
        <taxon>Araneidae</taxon>
        <taxon>Araneus</taxon>
    </lineage>
</organism>
<dbReference type="EMBL" id="BGPR01004620">
    <property type="protein sequence ID" value="GBN01465.1"/>
    <property type="molecule type" value="Genomic_DNA"/>
</dbReference>
<keyword evidence="2" id="KW-1185">Reference proteome</keyword>
<gene>
    <name evidence="1" type="ORF">AVEN_143116_1</name>
</gene>
<protein>
    <submittedName>
        <fullName evidence="1">Uncharacterized protein</fullName>
    </submittedName>
</protein>
<evidence type="ECO:0000313" key="1">
    <source>
        <dbReference type="EMBL" id="GBN01465.1"/>
    </source>
</evidence>